<evidence type="ECO:0000313" key="2">
    <source>
        <dbReference type="Proteomes" id="UP001195483"/>
    </source>
</evidence>
<proteinExistence type="predicted"/>
<protein>
    <submittedName>
        <fullName evidence="1">Uncharacterized protein</fullName>
    </submittedName>
</protein>
<dbReference type="EMBL" id="JAEAOA010001875">
    <property type="protein sequence ID" value="KAK3607833.1"/>
    <property type="molecule type" value="Genomic_DNA"/>
</dbReference>
<reference evidence="1" key="1">
    <citation type="journal article" date="2021" name="Genome Biol. Evol.">
        <title>A High-Quality Reference Genome for a Parasitic Bivalve with Doubly Uniparental Inheritance (Bivalvia: Unionida).</title>
        <authorList>
            <person name="Smith C.H."/>
        </authorList>
    </citation>
    <scope>NUCLEOTIDE SEQUENCE</scope>
    <source>
        <strain evidence="1">CHS0354</strain>
    </source>
</reference>
<gene>
    <name evidence="1" type="ORF">CHS0354_031335</name>
</gene>
<evidence type="ECO:0000313" key="1">
    <source>
        <dbReference type="EMBL" id="KAK3607833.1"/>
    </source>
</evidence>
<keyword evidence="2" id="KW-1185">Reference proteome</keyword>
<organism evidence="1 2">
    <name type="scientific">Potamilus streckersoni</name>
    <dbReference type="NCBI Taxonomy" id="2493646"/>
    <lineage>
        <taxon>Eukaryota</taxon>
        <taxon>Metazoa</taxon>
        <taxon>Spiralia</taxon>
        <taxon>Lophotrochozoa</taxon>
        <taxon>Mollusca</taxon>
        <taxon>Bivalvia</taxon>
        <taxon>Autobranchia</taxon>
        <taxon>Heteroconchia</taxon>
        <taxon>Palaeoheterodonta</taxon>
        <taxon>Unionida</taxon>
        <taxon>Unionoidea</taxon>
        <taxon>Unionidae</taxon>
        <taxon>Ambleminae</taxon>
        <taxon>Lampsilini</taxon>
        <taxon>Potamilus</taxon>
    </lineage>
</organism>
<comment type="caution">
    <text evidence="1">The sequence shown here is derived from an EMBL/GenBank/DDBJ whole genome shotgun (WGS) entry which is preliminary data.</text>
</comment>
<dbReference type="AlphaFoldDB" id="A0AAE0TDC8"/>
<accession>A0AAE0TDC8</accession>
<reference evidence="1" key="3">
    <citation type="submission" date="2023-05" db="EMBL/GenBank/DDBJ databases">
        <authorList>
            <person name="Smith C.H."/>
        </authorList>
    </citation>
    <scope>NUCLEOTIDE SEQUENCE</scope>
    <source>
        <strain evidence="1">CHS0354</strain>
        <tissue evidence="1">Mantle</tissue>
    </source>
</reference>
<reference evidence="1" key="2">
    <citation type="journal article" date="2021" name="Genome Biol. Evol.">
        <title>Developing a high-quality reference genome for a parasitic bivalve with doubly uniparental inheritance (Bivalvia: Unionida).</title>
        <authorList>
            <person name="Smith C.H."/>
        </authorList>
    </citation>
    <scope>NUCLEOTIDE SEQUENCE</scope>
    <source>
        <strain evidence="1">CHS0354</strain>
        <tissue evidence="1">Mantle</tissue>
    </source>
</reference>
<dbReference type="Proteomes" id="UP001195483">
    <property type="component" value="Unassembled WGS sequence"/>
</dbReference>
<name>A0AAE0TDC8_9BIVA</name>
<sequence>MGHMPIDNYIVTNNEIMTWSIFLMNKDIQELKHFGTSGAVFGLQCGGVRDFSVAAFKIPLWLCSELQCCGVQDSSVEVLPVPVWWCSRFHCGSVQDWKCSLFQCGGVQDYIVEVLTIPGWQCSGFQCDGALDV</sequence>